<dbReference type="EMBL" id="UFQS01002979">
    <property type="protein sequence ID" value="SSX15003.1"/>
    <property type="molecule type" value="Genomic_DNA"/>
</dbReference>
<organism evidence="1">
    <name type="scientific">Culicoides sonorensis</name>
    <name type="common">Biting midge</name>
    <dbReference type="NCBI Taxonomy" id="179676"/>
    <lineage>
        <taxon>Eukaryota</taxon>
        <taxon>Metazoa</taxon>
        <taxon>Ecdysozoa</taxon>
        <taxon>Arthropoda</taxon>
        <taxon>Hexapoda</taxon>
        <taxon>Insecta</taxon>
        <taxon>Pterygota</taxon>
        <taxon>Neoptera</taxon>
        <taxon>Endopterygota</taxon>
        <taxon>Diptera</taxon>
        <taxon>Nematocera</taxon>
        <taxon>Chironomoidea</taxon>
        <taxon>Ceratopogonidae</taxon>
        <taxon>Ceratopogoninae</taxon>
        <taxon>Culicoides</taxon>
        <taxon>Monoculicoides</taxon>
    </lineage>
</organism>
<dbReference type="InterPro" id="IPR051135">
    <property type="entry name" value="Gal/GlcNAc/GalNAc_ST"/>
</dbReference>
<name>A0A336LE89_CULSO</name>
<sequence>MILQSEPSSMSETAKAIILRQSLMNVIETQNSSYMLPIPMNERKRIVIFSPSRSSFTFIEDIFNNLPATYQHYEPFNYHGIDQIETQQWVIDHVTDLLKCNYGSMSTMQHMLVSEHWHHNDHFANYCDEEQEVLCRSVTFREAFCNIFPRQTMKVVRASLSLAEFLIKDSELNVNVVLQIRDPRALILPRQTFTGCEAHPDCFSISRYCKILKDDYRIAKSILQKYPTRFKVVRFEDFVTHPFQVTLKIFNQFGIHLMTLKRLKIF</sequence>
<dbReference type="GO" id="GO:0006790">
    <property type="term" value="P:sulfur compound metabolic process"/>
    <property type="evidence" value="ECO:0007669"/>
    <property type="project" value="TreeGrafter"/>
</dbReference>
<evidence type="ECO:0000313" key="1">
    <source>
        <dbReference type="EMBL" id="SSX15003.1"/>
    </source>
</evidence>
<reference evidence="2" key="2">
    <citation type="submission" date="2018-07" db="EMBL/GenBank/DDBJ databases">
        <authorList>
            <person name="Quirk P.G."/>
            <person name="Krulwich T.A."/>
        </authorList>
    </citation>
    <scope>NUCLEOTIDE SEQUENCE</scope>
</reference>
<reference evidence="1" key="1">
    <citation type="submission" date="2018-04" db="EMBL/GenBank/DDBJ databases">
        <authorList>
            <person name="Go L.Y."/>
            <person name="Mitchell J.A."/>
        </authorList>
    </citation>
    <scope>NUCLEOTIDE SEQUENCE</scope>
    <source>
        <tissue evidence="1">Whole organism</tissue>
    </source>
</reference>
<dbReference type="Gene3D" id="3.40.50.300">
    <property type="entry name" value="P-loop containing nucleotide triphosphate hydrolases"/>
    <property type="match status" value="1"/>
</dbReference>
<dbReference type="EMBL" id="UFQT01002979">
    <property type="protein sequence ID" value="SSX34389.1"/>
    <property type="molecule type" value="Genomic_DNA"/>
</dbReference>
<dbReference type="OMA" id="CKFRTIQ"/>
<dbReference type="InterPro" id="IPR027417">
    <property type="entry name" value="P-loop_NTPase"/>
</dbReference>
<dbReference type="GO" id="GO:0001517">
    <property type="term" value="F:N-acetylglucosamine 6-O-sulfotransferase activity"/>
    <property type="evidence" value="ECO:0007669"/>
    <property type="project" value="TreeGrafter"/>
</dbReference>
<gene>
    <name evidence="1" type="primary">CSON007893</name>
</gene>
<dbReference type="SUPFAM" id="SSF52540">
    <property type="entry name" value="P-loop containing nucleoside triphosphate hydrolases"/>
    <property type="match status" value="1"/>
</dbReference>
<dbReference type="GO" id="GO:0006044">
    <property type="term" value="P:N-acetylglucosamine metabolic process"/>
    <property type="evidence" value="ECO:0007669"/>
    <property type="project" value="TreeGrafter"/>
</dbReference>
<dbReference type="AlphaFoldDB" id="A0A336LE89"/>
<dbReference type="PANTHER" id="PTHR10704:SF44">
    <property type="entry name" value="LD35051P-RELATED"/>
    <property type="match status" value="1"/>
</dbReference>
<accession>A0A336LE89</accession>
<dbReference type="PANTHER" id="PTHR10704">
    <property type="entry name" value="CARBOHYDRATE SULFOTRANSFERASE"/>
    <property type="match status" value="1"/>
</dbReference>
<protein>
    <submittedName>
        <fullName evidence="1">CSON007893 protein</fullName>
    </submittedName>
</protein>
<evidence type="ECO:0000313" key="2">
    <source>
        <dbReference type="EMBL" id="SSX34389.1"/>
    </source>
</evidence>
<dbReference type="VEuPathDB" id="VectorBase:CSON007893"/>
<proteinExistence type="predicted"/>